<evidence type="ECO:0000313" key="2">
    <source>
        <dbReference type="EMBL" id="MCP1387377.1"/>
    </source>
</evidence>
<evidence type="ECO:0000313" key="3">
    <source>
        <dbReference type="Proteomes" id="UP001204000"/>
    </source>
</evidence>
<feature type="signal peptide" evidence="1">
    <location>
        <begin position="1"/>
        <end position="24"/>
    </location>
</feature>
<evidence type="ECO:0000256" key="1">
    <source>
        <dbReference type="SAM" id="SignalP"/>
    </source>
</evidence>
<comment type="caution">
    <text evidence="2">The sequence shown here is derived from an EMBL/GenBank/DDBJ whole genome shotgun (WGS) entry which is preliminary data.</text>
</comment>
<keyword evidence="3" id="KW-1185">Reference proteome</keyword>
<protein>
    <recommendedName>
        <fullName evidence="4">ABC-type glycine betaine transport system substrate-binding domain-containing protein</fullName>
    </recommendedName>
</protein>
<accession>A0ABT1G3T9</accession>
<feature type="chain" id="PRO_5045408273" description="ABC-type glycine betaine transport system substrate-binding domain-containing protein" evidence="1">
    <location>
        <begin position="25"/>
        <end position="221"/>
    </location>
</feature>
<keyword evidence="1" id="KW-0732">Signal</keyword>
<dbReference type="Proteomes" id="UP001204000">
    <property type="component" value="Unassembled WGS sequence"/>
</dbReference>
<reference evidence="2" key="1">
    <citation type="submission" date="2022-05" db="EMBL/GenBank/DDBJ databases">
        <title>Corynebacterium sp. TA-R-1 sp. nov., isolated from human feces.</title>
        <authorList>
            <person name="Shamsuzzaman M."/>
            <person name="Dahal R.H."/>
        </authorList>
    </citation>
    <scope>NUCLEOTIDE SEQUENCE</scope>
    <source>
        <strain evidence="2">TA-R-1</strain>
    </source>
</reference>
<proteinExistence type="predicted"/>
<evidence type="ECO:0008006" key="4">
    <source>
        <dbReference type="Google" id="ProtNLM"/>
    </source>
</evidence>
<dbReference type="Gene3D" id="3.40.190.10">
    <property type="entry name" value="Periplasmic binding protein-like II"/>
    <property type="match status" value="1"/>
</dbReference>
<dbReference type="RefSeq" id="WP_253576630.1">
    <property type="nucleotide sequence ID" value="NZ_JAMFTQ010000003.1"/>
</dbReference>
<organism evidence="2 3">
    <name type="scientific">Corynebacterium stercoris</name>
    <dbReference type="NCBI Taxonomy" id="2943490"/>
    <lineage>
        <taxon>Bacteria</taxon>
        <taxon>Bacillati</taxon>
        <taxon>Actinomycetota</taxon>
        <taxon>Actinomycetes</taxon>
        <taxon>Mycobacteriales</taxon>
        <taxon>Corynebacteriaceae</taxon>
        <taxon>Corynebacterium</taxon>
    </lineage>
</organism>
<name>A0ABT1G3T9_9CORY</name>
<gene>
    <name evidence="2" type="ORF">M5J20_04135</name>
</gene>
<dbReference type="EMBL" id="JAMFTQ010000003">
    <property type="protein sequence ID" value="MCP1387377.1"/>
    <property type="molecule type" value="Genomic_DNA"/>
</dbReference>
<sequence>MGNRTLAGTALVAVSALCVSCAQSSGLPLLGAPDRTPVAIGIDSASAEQVALGEIYSRILDQMGYAVGVTSLPPRAEADAIEVLRTEQIDLVVTCTGALLNSQNPAAARELAASGEEGEALSQAAYDATVGTFPTDVRTVDPSPAHGCADLGPDELPQNIIPVFVDGTFDRATVNRINFITRVMATEDIAEAAERIEGGEPIAEAVGEWLMEYAGIAPREA</sequence>